<organism evidence="3 4">
    <name type="scientific">Blepharisma stoltei</name>
    <dbReference type="NCBI Taxonomy" id="1481888"/>
    <lineage>
        <taxon>Eukaryota</taxon>
        <taxon>Sar</taxon>
        <taxon>Alveolata</taxon>
        <taxon>Ciliophora</taxon>
        <taxon>Postciliodesmatophora</taxon>
        <taxon>Heterotrichea</taxon>
        <taxon>Heterotrichida</taxon>
        <taxon>Blepharismidae</taxon>
        <taxon>Blepharisma</taxon>
    </lineage>
</organism>
<dbReference type="Proteomes" id="UP001162131">
    <property type="component" value="Unassembled WGS sequence"/>
</dbReference>
<feature type="coiled-coil region" evidence="1">
    <location>
        <begin position="311"/>
        <end position="371"/>
    </location>
</feature>
<gene>
    <name evidence="3" type="ORF">BSTOLATCC_MIC33241</name>
</gene>
<sequence>MSNYAIDITNQKVKDVMNDFGIDDNELVLKNIEDFQAPRVSPEIVKLRYDYYNRKVKDTVRRIRAELRNRRMSAINSANSINSEFLSKNTSLYSNLSSPNIESIMKIEENRLDRLKKKHKQILVDTLQALEKAKKYNEDKSQTERGVERALKERSEKFKKRLQELKEIQKEKFKDSLNSQKIYQKTLDENINKSMMEHIKREKEYEEMKKNLARKNDEMLKEKQKKIKKSKEGNIRDNENFIRYQLSSIEEKYKKSDEKYLKEINKKKEKTQSMRKHWSTVNLNLEKHKKNNEVDKVLEIIERQQEVDERKESIKRALEQKSKSKKELMRERKKQAYLRLKSEESEYNNRLKMIEQKLASSQKNIEQKEDDWRKEVTLRHELQRLKDEDSTTKVQRANRKFNFKKFQMLERQLERSHKIDELKQERELLKEKIRDGAIQAMIEKEKLKEMVALVSKSPESKAAKDKLIELNLLKQKSQTDSESEEDVQFQLSMP</sequence>
<evidence type="ECO:0000256" key="1">
    <source>
        <dbReference type="SAM" id="Coils"/>
    </source>
</evidence>
<reference evidence="3" key="1">
    <citation type="submission" date="2021-09" db="EMBL/GenBank/DDBJ databases">
        <authorList>
            <consortium name="AG Swart"/>
            <person name="Singh M."/>
            <person name="Singh A."/>
            <person name="Seah K."/>
            <person name="Emmerich C."/>
        </authorList>
    </citation>
    <scope>NUCLEOTIDE SEQUENCE</scope>
    <source>
        <strain evidence="3">ATCC30299</strain>
    </source>
</reference>
<protein>
    <submittedName>
        <fullName evidence="3">Uncharacterized protein</fullName>
    </submittedName>
</protein>
<dbReference type="EMBL" id="CAJZBQ010000033">
    <property type="protein sequence ID" value="CAG9323341.1"/>
    <property type="molecule type" value="Genomic_DNA"/>
</dbReference>
<accession>A0AAU9JNN9</accession>
<feature type="region of interest" description="Disordered" evidence="2">
    <location>
        <begin position="473"/>
        <end position="494"/>
    </location>
</feature>
<evidence type="ECO:0000256" key="2">
    <source>
        <dbReference type="SAM" id="MobiDB-lite"/>
    </source>
</evidence>
<evidence type="ECO:0000313" key="4">
    <source>
        <dbReference type="Proteomes" id="UP001162131"/>
    </source>
</evidence>
<feature type="coiled-coil region" evidence="1">
    <location>
        <begin position="195"/>
        <end position="229"/>
    </location>
</feature>
<keyword evidence="4" id="KW-1185">Reference proteome</keyword>
<dbReference type="AlphaFoldDB" id="A0AAU9JNN9"/>
<feature type="coiled-coil region" evidence="1">
    <location>
        <begin position="105"/>
        <end position="168"/>
    </location>
</feature>
<dbReference type="PANTHER" id="PTHR38019:SF1">
    <property type="entry name" value="N-ACETYLTRANSFERASE DOMAIN-CONTAINING PROTEIN"/>
    <property type="match status" value="1"/>
</dbReference>
<proteinExistence type="predicted"/>
<dbReference type="PANTHER" id="PTHR38019">
    <property type="entry name" value="KDA ANTIGEN P200, PUTATIVE-RELATED"/>
    <property type="match status" value="1"/>
</dbReference>
<evidence type="ECO:0000313" key="3">
    <source>
        <dbReference type="EMBL" id="CAG9323341.1"/>
    </source>
</evidence>
<keyword evidence="1" id="KW-0175">Coiled coil</keyword>
<name>A0AAU9JNN9_9CILI</name>
<comment type="caution">
    <text evidence="3">The sequence shown here is derived from an EMBL/GenBank/DDBJ whole genome shotgun (WGS) entry which is preliminary data.</text>
</comment>